<dbReference type="GO" id="GO:0009705">
    <property type="term" value="C:plant-type vacuole membrane"/>
    <property type="evidence" value="ECO:0007669"/>
    <property type="project" value="TreeGrafter"/>
</dbReference>
<dbReference type="GO" id="GO:0006874">
    <property type="term" value="P:intracellular calcium ion homeostasis"/>
    <property type="evidence" value="ECO:0007669"/>
    <property type="project" value="TreeGrafter"/>
</dbReference>
<evidence type="ECO:0000313" key="12">
    <source>
        <dbReference type="Proteomes" id="UP000006591"/>
    </source>
</evidence>
<keyword evidence="7 9" id="KW-0472">Membrane</keyword>
<dbReference type="PANTHER" id="PTHR31503:SF96">
    <property type="entry name" value="VACUOLAR CATION_PROTON EXCHANGER 1C"/>
    <property type="match status" value="1"/>
</dbReference>
<dbReference type="Proteomes" id="UP000006591">
    <property type="component" value="Chromosome 2"/>
</dbReference>
<dbReference type="OMA" id="SAMVWLI"/>
<feature type="transmembrane region" description="Helical" evidence="9">
    <location>
        <begin position="382"/>
        <end position="407"/>
    </location>
</feature>
<dbReference type="GO" id="GO:0012505">
    <property type="term" value="C:endomembrane system"/>
    <property type="evidence" value="ECO:0007669"/>
    <property type="project" value="UniProtKB-SubCell"/>
</dbReference>
<proteinExistence type="predicted"/>
<evidence type="ECO:0000256" key="7">
    <source>
        <dbReference type="ARBA" id="ARBA00023136"/>
    </source>
</evidence>
<sequence>MAPPESSHHHLLESGLLEVSKAPSAAVAAEEEEKKEAAAWTPSSSSSMTGRKIKSEASPLLRRLLGGPAAQLQEVLLGTKLYPLFSAVPLAVAAESLRLGRVWVFAFSLIGLAPLAERVSFLSEHIANTVGPTAGGLMNATCGNVPELIIALFALHKNKMEILKWSLLGSILSNLLLVLGSSLLFGGIVNIGKERPLDKRQADVSIGLLLLGVLCHIATLVSKYTSSTGDSINSSSVMQLSRSCAIVMLIAYFGSLMFQLKTHRQIFELEEENRVQLSQTKSRTYQTYTKKTEVLNEPPRIKQQLQGHKPSRATAGGRRAARRRRRICASAPPPPVRCAALDPPVPACLEPCAHAAGAPPRRHYPGCRDSSSSEDDATDKSVIGFASAMVWLIGMAVVTAMLSSYVVTTIEEASESMGIPVRFISIILLPIVGNAAEHAGAIIFAFKNKIDISLGITLGSATQISMLVVPVILIVSWVNAIPMDLDFNLLETGSLAMAVITTAFTLQDDKWHYLKGLNLVFSYIVIAVCFFVMKALPNLGNGLEARCQRKYRKLGIMAWINEEAVSKPSDQVKVQTYHEGLSELIRSVFAACNPNRPITHTPSGQTPLPLLS</sequence>
<feature type="region of interest" description="Disordered" evidence="8">
    <location>
        <begin position="28"/>
        <end position="52"/>
    </location>
</feature>
<feature type="transmembrane region" description="Helical" evidence="9">
    <location>
        <begin position="452"/>
        <end position="475"/>
    </location>
</feature>
<accession>A0A0E0G5I8</accession>
<keyword evidence="12" id="KW-1185">Reference proteome</keyword>
<dbReference type="InterPro" id="IPR004837">
    <property type="entry name" value="NaCa_Exmemb"/>
</dbReference>
<feature type="transmembrane region" description="Helical" evidence="9">
    <location>
        <begin position="243"/>
        <end position="260"/>
    </location>
</feature>
<reference evidence="11" key="2">
    <citation type="submission" date="2018-04" db="EMBL/GenBank/DDBJ databases">
        <title>OnivRS2 (Oryza nivara Reference Sequence Version 2).</title>
        <authorList>
            <person name="Zhang J."/>
            <person name="Kudrna D."/>
            <person name="Lee S."/>
            <person name="Talag J."/>
            <person name="Rajasekar S."/>
            <person name="Welchert J."/>
            <person name="Hsing Y.-I."/>
            <person name="Wing R.A."/>
        </authorList>
    </citation>
    <scope>NUCLEOTIDE SEQUENCE [LARGE SCALE GENOMIC DNA]</scope>
    <source>
        <strain evidence="11">SL10</strain>
    </source>
</reference>
<feature type="transmembrane region" description="Helical" evidence="9">
    <location>
        <begin position="518"/>
        <end position="536"/>
    </location>
</feature>
<dbReference type="PANTHER" id="PTHR31503">
    <property type="entry name" value="VACUOLAR CALCIUM ION TRANSPORTER"/>
    <property type="match status" value="1"/>
</dbReference>
<keyword evidence="2" id="KW-0813">Transport</keyword>
<dbReference type="Gramene" id="ONIVA02G15170.1">
    <property type="protein sequence ID" value="ONIVA02G15170.1"/>
    <property type="gene ID" value="ONIVA02G15170"/>
</dbReference>
<keyword evidence="6" id="KW-0406">Ion transport</keyword>
<dbReference type="GO" id="GO:0015369">
    <property type="term" value="F:calcium:proton antiporter activity"/>
    <property type="evidence" value="ECO:0007669"/>
    <property type="project" value="TreeGrafter"/>
</dbReference>
<feature type="transmembrane region" description="Helical" evidence="9">
    <location>
        <begin position="167"/>
        <end position="192"/>
    </location>
</feature>
<organism evidence="11">
    <name type="scientific">Oryza nivara</name>
    <name type="common">Indian wild rice</name>
    <name type="synonym">Oryza sativa f. spontanea</name>
    <dbReference type="NCBI Taxonomy" id="4536"/>
    <lineage>
        <taxon>Eukaryota</taxon>
        <taxon>Viridiplantae</taxon>
        <taxon>Streptophyta</taxon>
        <taxon>Embryophyta</taxon>
        <taxon>Tracheophyta</taxon>
        <taxon>Spermatophyta</taxon>
        <taxon>Magnoliopsida</taxon>
        <taxon>Liliopsida</taxon>
        <taxon>Poales</taxon>
        <taxon>Poaceae</taxon>
        <taxon>BOP clade</taxon>
        <taxon>Oryzoideae</taxon>
        <taxon>Oryzeae</taxon>
        <taxon>Oryzinae</taxon>
        <taxon>Oryza</taxon>
    </lineage>
</organism>
<dbReference type="InterPro" id="IPR004713">
    <property type="entry name" value="CaH_exchang"/>
</dbReference>
<dbReference type="Gramene" id="ONIVA02G15170.2">
    <property type="protein sequence ID" value="ONIVA02G15170.2"/>
    <property type="gene ID" value="ONIVA02G15170"/>
</dbReference>
<evidence type="ECO:0000256" key="5">
    <source>
        <dbReference type="ARBA" id="ARBA00022989"/>
    </source>
</evidence>
<keyword evidence="4 9" id="KW-0812">Transmembrane</keyword>
<dbReference type="Pfam" id="PF01699">
    <property type="entry name" value="Na_Ca_ex"/>
    <property type="match status" value="2"/>
</dbReference>
<dbReference type="Gene3D" id="1.20.1420.30">
    <property type="entry name" value="NCX, central ion-binding region"/>
    <property type="match status" value="2"/>
</dbReference>
<evidence type="ECO:0000256" key="3">
    <source>
        <dbReference type="ARBA" id="ARBA00022449"/>
    </source>
</evidence>
<evidence type="ECO:0000313" key="11">
    <source>
        <dbReference type="EnsemblPlants" id="ONIVA02G15170.2"/>
    </source>
</evidence>
<comment type="subcellular location">
    <subcellularLocation>
        <location evidence="1">Endomembrane system</location>
        <topology evidence="1">Multi-pass membrane protein</topology>
    </subcellularLocation>
</comment>
<feature type="domain" description="Sodium/calcium exchanger membrane region" evidence="10">
    <location>
        <begin position="388"/>
        <end position="531"/>
    </location>
</feature>
<name>A0A0E0G5I8_ORYNI</name>
<keyword evidence="5 9" id="KW-1133">Transmembrane helix</keyword>
<dbReference type="EnsemblPlants" id="ONIVA02G15170.1">
    <property type="protein sequence ID" value="ONIVA02G15170.1"/>
    <property type="gene ID" value="ONIVA02G15170"/>
</dbReference>
<feature type="domain" description="Sodium/calcium exchanger membrane region" evidence="10">
    <location>
        <begin position="102"/>
        <end position="260"/>
    </location>
</feature>
<feature type="transmembrane region" description="Helical" evidence="9">
    <location>
        <begin position="204"/>
        <end position="222"/>
    </location>
</feature>
<dbReference type="EnsemblPlants" id="ONIVA02G15170.2">
    <property type="protein sequence ID" value="ONIVA02G15170.2"/>
    <property type="gene ID" value="ONIVA02G15170"/>
</dbReference>
<evidence type="ECO:0000256" key="1">
    <source>
        <dbReference type="ARBA" id="ARBA00004127"/>
    </source>
</evidence>
<keyword evidence="3" id="KW-0050">Antiport</keyword>
<evidence type="ECO:0000256" key="4">
    <source>
        <dbReference type="ARBA" id="ARBA00022692"/>
    </source>
</evidence>
<feature type="transmembrane region" description="Helical" evidence="9">
    <location>
        <begin position="419"/>
        <end position="446"/>
    </location>
</feature>
<evidence type="ECO:0000256" key="2">
    <source>
        <dbReference type="ARBA" id="ARBA00022448"/>
    </source>
</evidence>
<evidence type="ECO:0000259" key="10">
    <source>
        <dbReference type="Pfam" id="PF01699"/>
    </source>
</evidence>
<dbReference type="InterPro" id="IPR044880">
    <property type="entry name" value="NCX_ion-bd_dom_sf"/>
</dbReference>
<protein>
    <recommendedName>
        <fullName evidence="10">Sodium/calcium exchanger membrane region domain-containing protein</fullName>
    </recommendedName>
</protein>
<reference evidence="11" key="1">
    <citation type="submission" date="2015-04" db="UniProtKB">
        <authorList>
            <consortium name="EnsemblPlants"/>
        </authorList>
    </citation>
    <scope>IDENTIFICATION</scope>
    <source>
        <strain evidence="11">SL10</strain>
    </source>
</reference>
<dbReference type="eggNOG" id="KOG1397">
    <property type="taxonomic scope" value="Eukaryota"/>
</dbReference>
<evidence type="ECO:0000256" key="6">
    <source>
        <dbReference type="ARBA" id="ARBA00023065"/>
    </source>
</evidence>
<evidence type="ECO:0000256" key="9">
    <source>
        <dbReference type="SAM" id="Phobius"/>
    </source>
</evidence>
<dbReference type="AlphaFoldDB" id="A0A0E0G5I8"/>
<evidence type="ECO:0000256" key="8">
    <source>
        <dbReference type="SAM" id="MobiDB-lite"/>
    </source>
</evidence>